<accession>A0ABU4WGN7</accession>
<evidence type="ECO:0000256" key="3">
    <source>
        <dbReference type="SAM" id="SignalP"/>
    </source>
</evidence>
<dbReference type="InterPro" id="IPR036179">
    <property type="entry name" value="Ig-like_dom_sf"/>
</dbReference>
<keyword evidence="1" id="KW-0677">Repeat</keyword>
<reference evidence="5 6" key="1">
    <citation type="submission" date="2022-03" db="EMBL/GenBank/DDBJ databases">
        <title>Novel taxa within the pig intestine.</title>
        <authorList>
            <person name="Wylensek D."/>
            <person name="Bishof K."/>
            <person name="Afrizal A."/>
            <person name="Clavel T."/>
        </authorList>
    </citation>
    <scope>NUCLEOTIDE SEQUENCE [LARGE SCALE GENOMIC DNA]</scope>
    <source>
        <strain evidence="5 6">CLA-KB-P66</strain>
    </source>
</reference>
<evidence type="ECO:0000313" key="6">
    <source>
        <dbReference type="Proteomes" id="UP001275932"/>
    </source>
</evidence>
<name>A0ABU4WGN7_9BACT</name>
<evidence type="ECO:0000256" key="1">
    <source>
        <dbReference type="ARBA" id="ARBA00022737"/>
    </source>
</evidence>
<dbReference type="PANTHER" id="PTHR44170:SF6">
    <property type="entry name" value="CONTACTIN"/>
    <property type="match status" value="1"/>
</dbReference>
<keyword evidence="2" id="KW-1015">Disulfide bond</keyword>
<keyword evidence="6" id="KW-1185">Reference proteome</keyword>
<sequence length="1992" mass="218084">MKKKNYSKKIMALSLIPLSAMATTYTNQTLTSKTISVTPTMSDIYKNCKITSANTSAGFISYKGGAAAGNSASLTFDATTLKPASVSKSYPFINLPAANFNSSSVEISFINGTTASYGKITASTGYMSAKAAPITIGQGTPETANPAYITLNIEGGSKVLAGAFILGDCYNSSKNTEDKNPHREYTLNMQGTSGKTSSFEVYTFAMYHGAANPASYPNFQSDSIVNMFGYSTIKTGSTFIVSHSPNASEGNASVLATGNYNTIDVKTNFQIGTKSGKSGGLASIEMEGDYNKILANGNLFALGGSSQTGGENMVYVEGNNNEVYSKANIQVGYSNDREGGFNEFVVEGDNNKIEAGTSFYVGYGSNQSGGKNSASIRGEKIDFRVGGIATSGERYIKVGYGSSQSGGTNTLEVIGTSYAYETYIESKDIGTPKKYSQTPMTVYANVRICGDKFDNGDILLAYVGDELRGKQTISKIKDVNDINKNKNKEDEVSVANISINVAKNGETIIFKIYDTSEKRLYQTYNSLVSTIGDKTYTSTNAFTIDAELNGIRTNSIRIGNTNATSGTNIVVFKSTDITPFLDEYSNSSIHRKPMLLNFFSNDSIVIYGSQKEGSTVYNELRFENNVGAFVNGDNNHGANINMSIASDNNIKGGTTKFVLANTTDNANCGNIVRIWGLYVGNTNTTGGEAILELDGSGTIVSADDYLRLSAGAGTTFEKPKGGHLIFKPSKYGISTLKFNKILDISGLMTIDFSNLKDMSSKEDAEFATNFFYKNQNDKGIKIDESLKTMWDEGRFRILDVNGNEMALQYFEATDEYPAYFYYKDESYGFELTIDLRYDSATMHFSRIKPKPISIEFQPESLEKFANEDVFFDVRVSGTNPTYQWQYSADNITWVDIEGATNSFLEIPSAAESDVGYYRCIVSNSFGSEISDSAELSIKPSPFQTNPKDITINYDGKKNPTVKFSLSLKDGIGTDGNNPYEWQVKEYDFDGDEYFDWTPVNGDPNAIEDNNILTINNVSPFDKNGDPKYNKNMYRCKVRVISGGEIAEAYTNAATLSVETMTLKDDMQASYDKYVGNALNFTVQTSKILQSAPDIAYQWFINKLDGKGFVEEAGATSSTFKAYTTAEADGWQYICVASNGLDRKYSTISTVNVKANLKIASQSKKVAIYDGQNTVLKVDVVDGYDVTYQWFRQNPETKQWEAIDGATGPTYVVEGIAENDGASFRCEILDKYGKKLTSSTIKTPMREAAAFAENAINILQTRGSDPSLNENYPYQSEPVEQPIYAEYPLTLTANATGYSLKYQWYSSLDGKNFRPIAKATKNKYQIKAPTASDETQYLMCQVYNLNDSDIATQQTMVVALDVQECPAPSELTTQVLSFEGGEFDFDFIPTSKSKCVISIDGGNFSASTSYTYKRVSPTAATFKLALKSQEYNLSLNGTMYFDESGIASIDSYSVKKLSADDGNLPEEINITLEQDLEAELKLYNKTKTNLEVAASTLANMPLTYNWFVDKQDGNGFVSAGSKKNVLSITPNETMIGWTYYCEITNGYKTINSSNAIIEELADKAVITTRPKAVTVFDSAESEGTFTIAVSGGYSLTYQWQVSYDGKTWQDLEGETNEELTINGADYAGTKPKFRCEIYDEGLKVLTSGSVAATVKKAARLDAETPIAVSQKIGKVNEECPIFKVANSENPIPENTCNAIEYYPITMTANATGDSLKYQWYENGVAIKGATKKTYTIKKPEFGTKAYGCEVYNLNGKEPGTSDAYEFILNVDFIPTPVELTGLVYDIKSGETLLATMAATTKTACKLVAPVANPQLVFNTSTMSYKKTGDNTATLKLTLSYSMQEGDSPSADKPVKVVLNGTVEFDNFGNGTFKFDPTGDKNIDNASLSYTLQRKFSTKNLLPQTLANKGFFFEGTDYFIDATGKNMFLLNTNEKVGTITYKYVSECVAIFTMKIGRSSYSDGVFILNEDSLSYRLTTPSKAFEQGSCKISDVK</sequence>
<evidence type="ECO:0000313" key="5">
    <source>
        <dbReference type="EMBL" id="MDX8415730.1"/>
    </source>
</evidence>
<dbReference type="SUPFAM" id="SSF48726">
    <property type="entry name" value="Immunoglobulin"/>
    <property type="match status" value="1"/>
</dbReference>
<dbReference type="CDD" id="cd00096">
    <property type="entry name" value="Ig"/>
    <property type="match status" value="1"/>
</dbReference>
<dbReference type="InterPro" id="IPR013098">
    <property type="entry name" value="Ig_I-set"/>
</dbReference>
<gene>
    <name evidence="5" type="ORF">MOX91_06010</name>
</gene>
<dbReference type="InterPro" id="IPR013783">
    <property type="entry name" value="Ig-like_fold"/>
</dbReference>
<dbReference type="Pfam" id="PF07679">
    <property type="entry name" value="I-set"/>
    <property type="match status" value="1"/>
</dbReference>
<dbReference type="Gene3D" id="2.60.40.2700">
    <property type="match status" value="1"/>
</dbReference>
<dbReference type="Gene3D" id="2.60.40.10">
    <property type="entry name" value="Immunoglobulins"/>
    <property type="match status" value="3"/>
</dbReference>
<dbReference type="PANTHER" id="PTHR44170">
    <property type="entry name" value="PROTEIN SIDEKICK"/>
    <property type="match status" value="1"/>
</dbReference>
<feature type="signal peptide" evidence="3">
    <location>
        <begin position="1"/>
        <end position="22"/>
    </location>
</feature>
<evidence type="ECO:0000259" key="4">
    <source>
        <dbReference type="PROSITE" id="PS50835"/>
    </source>
</evidence>
<dbReference type="Proteomes" id="UP001275932">
    <property type="component" value="Unassembled WGS sequence"/>
</dbReference>
<keyword evidence="3" id="KW-0732">Signal</keyword>
<evidence type="ECO:0000256" key="2">
    <source>
        <dbReference type="ARBA" id="ARBA00023157"/>
    </source>
</evidence>
<protein>
    <recommendedName>
        <fullName evidence="4">Ig-like domain-containing protein</fullName>
    </recommendedName>
</protein>
<comment type="caution">
    <text evidence="5">The sequence shown here is derived from an EMBL/GenBank/DDBJ whole genome shotgun (WGS) entry which is preliminary data.</text>
</comment>
<dbReference type="EMBL" id="JALBUT010000006">
    <property type="protein sequence ID" value="MDX8415730.1"/>
    <property type="molecule type" value="Genomic_DNA"/>
</dbReference>
<organism evidence="5 6">
    <name type="scientific">Intestinicryptomonas porci</name>
    <dbReference type="NCBI Taxonomy" id="2926320"/>
    <lineage>
        <taxon>Bacteria</taxon>
        <taxon>Pseudomonadati</taxon>
        <taxon>Verrucomicrobiota</taxon>
        <taxon>Opitutia</taxon>
        <taxon>Opitutales</taxon>
        <taxon>Intestinicryptomonaceae</taxon>
        <taxon>Intestinicryptomonas</taxon>
    </lineage>
</organism>
<dbReference type="InterPro" id="IPR007110">
    <property type="entry name" value="Ig-like_dom"/>
</dbReference>
<proteinExistence type="predicted"/>
<dbReference type="RefSeq" id="WP_370397178.1">
    <property type="nucleotide sequence ID" value="NZ_JALBUT010000006.1"/>
</dbReference>
<feature type="domain" description="Ig-like" evidence="4">
    <location>
        <begin position="849"/>
        <end position="936"/>
    </location>
</feature>
<feature type="chain" id="PRO_5045884624" description="Ig-like domain-containing protein" evidence="3">
    <location>
        <begin position="23"/>
        <end position="1992"/>
    </location>
</feature>
<dbReference type="SMART" id="SM00409">
    <property type="entry name" value="IG"/>
    <property type="match status" value="3"/>
</dbReference>
<dbReference type="PROSITE" id="PS50835">
    <property type="entry name" value="IG_LIKE"/>
    <property type="match status" value="1"/>
</dbReference>
<dbReference type="InterPro" id="IPR003599">
    <property type="entry name" value="Ig_sub"/>
</dbReference>